<reference evidence="1" key="1">
    <citation type="submission" date="2023-08" db="EMBL/GenBank/DDBJ databases">
        <title>A de novo genome assembly of Solanum verrucosum Schlechtendal, a Mexican diploid species geographically isolated from the other diploid A-genome species in potato relatives.</title>
        <authorList>
            <person name="Hosaka K."/>
        </authorList>
    </citation>
    <scope>NUCLEOTIDE SEQUENCE</scope>
    <source>
        <tissue evidence="1">Young leaves</tissue>
    </source>
</reference>
<protein>
    <recommendedName>
        <fullName evidence="3">RNase H type-1 domain-containing protein</fullName>
    </recommendedName>
</protein>
<evidence type="ECO:0008006" key="3">
    <source>
        <dbReference type="Google" id="ProtNLM"/>
    </source>
</evidence>
<proteinExistence type="predicted"/>
<evidence type="ECO:0000313" key="2">
    <source>
        <dbReference type="Proteomes" id="UP001234989"/>
    </source>
</evidence>
<dbReference type="Proteomes" id="UP001234989">
    <property type="component" value="Chromosome 8"/>
</dbReference>
<name>A0AAF0U8L2_SOLVR</name>
<dbReference type="EMBL" id="CP133619">
    <property type="protein sequence ID" value="WMV41513.1"/>
    <property type="molecule type" value="Genomic_DNA"/>
</dbReference>
<sequence length="81" mass="9191">MILEINSIQSLLRVLTVRVVHSLREGNTLADFLTNLAFDFAGEINFNTADQLPAKGRCILNMDKLGLPNIRRIEKKVMYTD</sequence>
<keyword evidence="2" id="KW-1185">Reference proteome</keyword>
<gene>
    <name evidence="1" type="ORF">MTR67_034898</name>
</gene>
<evidence type="ECO:0000313" key="1">
    <source>
        <dbReference type="EMBL" id="WMV41513.1"/>
    </source>
</evidence>
<organism evidence="1 2">
    <name type="scientific">Solanum verrucosum</name>
    <dbReference type="NCBI Taxonomy" id="315347"/>
    <lineage>
        <taxon>Eukaryota</taxon>
        <taxon>Viridiplantae</taxon>
        <taxon>Streptophyta</taxon>
        <taxon>Embryophyta</taxon>
        <taxon>Tracheophyta</taxon>
        <taxon>Spermatophyta</taxon>
        <taxon>Magnoliopsida</taxon>
        <taxon>eudicotyledons</taxon>
        <taxon>Gunneridae</taxon>
        <taxon>Pentapetalae</taxon>
        <taxon>asterids</taxon>
        <taxon>lamiids</taxon>
        <taxon>Solanales</taxon>
        <taxon>Solanaceae</taxon>
        <taxon>Solanoideae</taxon>
        <taxon>Solaneae</taxon>
        <taxon>Solanum</taxon>
    </lineage>
</organism>
<dbReference type="AlphaFoldDB" id="A0AAF0U8L2"/>
<accession>A0AAF0U8L2</accession>